<comment type="caution">
    <text evidence="2">The sequence shown here is derived from an EMBL/GenBank/DDBJ whole genome shotgun (WGS) entry which is preliminary data.</text>
</comment>
<feature type="non-terminal residue" evidence="2">
    <location>
        <position position="61"/>
    </location>
</feature>
<proteinExistence type="predicted"/>
<reference evidence="3" key="1">
    <citation type="journal article" date="2019" name="Int. J. Syst. Evol. Microbiol.">
        <title>The Global Catalogue of Microorganisms (GCM) 10K type strain sequencing project: providing services to taxonomists for standard genome sequencing and annotation.</title>
        <authorList>
            <consortium name="The Broad Institute Genomics Platform"/>
            <consortium name="The Broad Institute Genome Sequencing Center for Infectious Disease"/>
            <person name="Wu L."/>
            <person name="Ma J."/>
        </authorList>
    </citation>
    <scope>NUCLEOTIDE SEQUENCE [LARGE SCALE GENOMIC DNA]</scope>
    <source>
        <strain evidence="3">CGMCC 4.7173</strain>
    </source>
</reference>
<keyword evidence="1" id="KW-1133">Transmembrane helix</keyword>
<gene>
    <name evidence="2" type="ORF">ACFPZ4_30410</name>
</gene>
<sequence length="61" mass="6562">MVTLAEFACRATPARAPQPRAPCRAAARTGLRRVRRGPGFPVLFVATLMVLIVAMLGVEQV</sequence>
<dbReference type="Proteomes" id="UP001596207">
    <property type="component" value="Unassembled WGS sequence"/>
</dbReference>
<organism evidence="2 3">
    <name type="scientific">Micromonospora harpali</name>
    <dbReference type="NCBI Taxonomy" id="1490225"/>
    <lineage>
        <taxon>Bacteria</taxon>
        <taxon>Bacillati</taxon>
        <taxon>Actinomycetota</taxon>
        <taxon>Actinomycetes</taxon>
        <taxon>Micromonosporales</taxon>
        <taxon>Micromonosporaceae</taxon>
        <taxon>Micromonospora</taxon>
    </lineage>
</organism>
<dbReference type="EMBL" id="JBHSQQ010000382">
    <property type="protein sequence ID" value="MFC5945761.1"/>
    <property type="molecule type" value="Genomic_DNA"/>
</dbReference>
<evidence type="ECO:0000256" key="1">
    <source>
        <dbReference type="SAM" id="Phobius"/>
    </source>
</evidence>
<keyword evidence="1" id="KW-0472">Membrane</keyword>
<protein>
    <submittedName>
        <fullName evidence="2">Class F sortase</fullName>
    </submittedName>
</protein>
<evidence type="ECO:0000313" key="2">
    <source>
        <dbReference type="EMBL" id="MFC5945761.1"/>
    </source>
</evidence>
<keyword evidence="1" id="KW-0812">Transmembrane</keyword>
<accession>A0ABW1HZD1</accession>
<keyword evidence="3" id="KW-1185">Reference proteome</keyword>
<name>A0ABW1HZD1_9ACTN</name>
<feature type="transmembrane region" description="Helical" evidence="1">
    <location>
        <begin position="38"/>
        <end position="58"/>
    </location>
</feature>
<evidence type="ECO:0000313" key="3">
    <source>
        <dbReference type="Proteomes" id="UP001596207"/>
    </source>
</evidence>